<dbReference type="EMBL" id="CP002452">
    <property type="protein sequence ID" value="ADV46212.1"/>
    <property type="molecule type" value="Genomic_DNA"/>
</dbReference>
<proteinExistence type="predicted"/>
<sequence>MNRSTRWIFALGAAAALLLSGCAPKTPAPGTNPGNGGSQYGTEVPGGISSTGKYTGQDGVSASGIKMVYFSTDRYDVEPDQLQRIMSDMPKIQKLASSGKIRIEGNCDEMGTDEYNHALGLKRAKAVQSILVSNGIPSSRIDVVSYGESNPICTGHSAPCHAKNRRVEINKEN</sequence>
<keyword evidence="9" id="KW-1185">Reference proteome</keyword>
<feature type="region of interest" description="Disordered" evidence="5">
    <location>
        <begin position="28"/>
        <end position="55"/>
    </location>
</feature>
<dbReference type="CDD" id="cd07185">
    <property type="entry name" value="OmpA_C-like"/>
    <property type="match status" value="1"/>
</dbReference>
<dbReference type="KEGG" id="nsa:Nitsa_0953"/>
<dbReference type="InterPro" id="IPR036737">
    <property type="entry name" value="OmpA-like_sf"/>
</dbReference>
<dbReference type="HOGENOM" id="CLU_016890_9_3_7"/>
<evidence type="ECO:0000256" key="2">
    <source>
        <dbReference type="ARBA" id="ARBA00023136"/>
    </source>
</evidence>
<reference evidence="9" key="2">
    <citation type="submission" date="2011-01" db="EMBL/GenBank/DDBJ databases">
        <title>The complete genome of Nitratifractor salsuginis DSM 16511.</title>
        <authorList>
            <consortium name="US DOE Joint Genome Institute (JGI-PGF)"/>
            <person name="Lucas S."/>
            <person name="Copeland A."/>
            <person name="Lapidus A."/>
            <person name="Bruce D."/>
            <person name="Goodwin L."/>
            <person name="Pitluck S."/>
            <person name="Kyrpides N."/>
            <person name="Mavromatis K."/>
            <person name="Ivanova N."/>
            <person name="Mikhailova N."/>
            <person name="Zeytun A."/>
            <person name="Detter J.C."/>
            <person name="Tapia R."/>
            <person name="Han C."/>
            <person name="Land M."/>
            <person name="Hauser L."/>
            <person name="Markowitz V."/>
            <person name="Cheng J.-F."/>
            <person name="Hugenholtz P."/>
            <person name="Woyke T."/>
            <person name="Wu D."/>
            <person name="Tindall B."/>
            <person name="Schuetze A."/>
            <person name="Brambilla E."/>
            <person name="Klenk H.-P."/>
            <person name="Eisen J.A."/>
        </authorList>
    </citation>
    <scope>NUCLEOTIDE SEQUENCE [LARGE SCALE GENOMIC DNA]</scope>
    <source>
        <strain evidence="9">DSM 16511 / JCM 12458 / E9I37-1</strain>
    </source>
</reference>
<evidence type="ECO:0000256" key="4">
    <source>
        <dbReference type="PROSITE-ProRule" id="PRU00473"/>
    </source>
</evidence>
<reference evidence="8 9" key="1">
    <citation type="journal article" date="2011" name="Stand. Genomic Sci.">
        <title>Complete genome sequence of Nitratifractor salsuginis type strain (E9I37-1).</title>
        <authorList>
            <person name="Anderson I."/>
            <person name="Sikorski J."/>
            <person name="Zeytun A."/>
            <person name="Nolan M."/>
            <person name="Lapidus A."/>
            <person name="Lucas S."/>
            <person name="Hammon N."/>
            <person name="Deshpande S."/>
            <person name="Cheng J.F."/>
            <person name="Tapia R."/>
            <person name="Han C."/>
            <person name="Goodwin L."/>
            <person name="Pitluck S."/>
            <person name="Liolios K."/>
            <person name="Pagani I."/>
            <person name="Ivanova N."/>
            <person name="Huntemann M."/>
            <person name="Mavromatis K."/>
            <person name="Ovchinikova G."/>
            <person name="Pati A."/>
            <person name="Chen A."/>
            <person name="Palaniappan K."/>
            <person name="Land M."/>
            <person name="Hauser L."/>
            <person name="Brambilla E.M."/>
            <person name="Ngatchou-Djao O.D."/>
            <person name="Rohde M."/>
            <person name="Tindall B.J."/>
            <person name="Goker M."/>
            <person name="Detter J.C."/>
            <person name="Woyke T."/>
            <person name="Bristow J."/>
            <person name="Eisen J.A."/>
            <person name="Markowitz V."/>
            <person name="Hugenholtz P."/>
            <person name="Klenk H.P."/>
            <person name="Kyrpides N.C."/>
        </authorList>
    </citation>
    <scope>NUCLEOTIDE SEQUENCE [LARGE SCALE GENOMIC DNA]</scope>
    <source>
        <strain evidence="9">DSM 16511 / JCM 12458 / E9I37-1</strain>
    </source>
</reference>
<feature type="domain" description="OmpA-like" evidence="7">
    <location>
        <begin position="57"/>
        <end position="173"/>
    </location>
</feature>
<dbReference type="PROSITE" id="PS51123">
    <property type="entry name" value="OMPA_2"/>
    <property type="match status" value="1"/>
</dbReference>
<dbReference type="RefSeq" id="WP_013553906.1">
    <property type="nucleotide sequence ID" value="NC_014935.1"/>
</dbReference>
<evidence type="ECO:0000256" key="3">
    <source>
        <dbReference type="ARBA" id="ARBA00023237"/>
    </source>
</evidence>
<name>E6X368_NITSE</name>
<feature type="signal peptide" evidence="6">
    <location>
        <begin position="1"/>
        <end position="25"/>
    </location>
</feature>
<evidence type="ECO:0000313" key="9">
    <source>
        <dbReference type="Proteomes" id="UP000008633"/>
    </source>
</evidence>
<dbReference type="Gene3D" id="3.30.1330.60">
    <property type="entry name" value="OmpA-like domain"/>
    <property type="match status" value="1"/>
</dbReference>
<protein>
    <submittedName>
        <fullName evidence="8">OmpA/MotB domain protein</fullName>
    </submittedName>
</protein>
<dbReference type="GO" id="GO:0009279">
    <property type="term" value="C:cell outer membrane"/>
    <property type="evidence" value="ECO:0007669"/>
    <property type="project" value="UniProtKB-SubCell"/>
</dbReference>
<gene>
    <name evidence="8" type="ordered locus">Nitsa_0953</name>
</gene>
<dbReference type="AlphaFoldDB" id="E6X368"/>
<dbReference type="PANTHER" id="PTHR30329:SF21">
    <property type="entry name" value="LIPOPROTEIN YIAD-RELATED"/>
    <property type="match status" value="1"/>
</dbReference>
<evidence type="ECO:0000256" key="5">
    <source>
        <dbReference type="SAM" id="MobiDB-lite"/>
    </source>
</evidence>
<comment type="subcellular location">
    <subcellularLocation>
        <location evidence="1">Cell outer membrane</location>
    </subcellularLocation>
</comment>
<feature type="chain" id="PRO_5003212517" evidence="6">
    <location>
        <begin position="26"/>
        <end position="173"/>
    </location>
</feature>
<dbReference type="Pfam" id="PF00691">
    <property type="entry name" value="OmpA"/>
    <property type="match status" value="1"/>
</dbReference>
<evidence type="ECO:0000256" key="6">
    <source>
        <dbReference type="SAM" id="SignalP"/>
    </source>
</evidence>
<accession>E6X368</accession>
<dbReference type="STRING" id="749222.Nitsa_0953"/>
<evidence type="ECO:0000259" key="7">
    <source>
        <dbReference type="PROSITE" id="PS51123"/>
    </source>
</evidence>
<keyword evidence="3" id="KW-0998">Cell outer membrane</keyword>
<dbReference type="InterPro" id="IPR006664">
    <property type="entry name" value="OMP_bac"/>
</dbReference>
<dbReference type="PROSITE" id="PS51257">
    <property type="entry name" value="PROKAR_LIPOPROTEIN"/>
    <property type="match status" value="1"/>
</dbReference>
<keyword evidence="2 4" id="KW-0472">Membrane</keyword>
<dbReference type="PRINTS" id="PR01021">
    <property type="entry name" value="OMPADOMAIN"/>
</dbReference>
<evidence type="ECO:0000256" key="1">
    <source>
        <dbReference type="ARBA" id="ARBA00004442"/>
    </source>
</evidence>
<dbReference type="Proteomes" id="UP000008633">
    <property type="component" value="Chromosome"/>
</dbReference>
<keyword evidence="6" id="KW-0732">Signal</keyword>
<dbReference type="InterPro" id="IPR006665">
    <property type="entry name" value="OmpA-like"/>
</dbReference>
<dbReference type="SUPFAM" id="SSF103088">
    <property type="entry name" value="OmpA-like"/>
    <property type="match status" value="1"/>
</dbReference>
<organism evidence="8 9">
    <name type="scientific">Nitratifractor salsuginis (strain DSM 16511 / JCM 12458 / E9I37-1)</name>
    <dbReference type="NCBI Taxonomy" id="749222"/>
    <lineage>
        <taxon>Bacteria</taxon>
        <taxon>Pseudomonadati</taxon>
        <taxon>Campylobacterota</taxon>
        <taxon>Epsilonproteobacteria</taxon>
        <taxon>Campylobacterales</taxon>
        <taxon>Sulfurovaceae</taxon>
        <taxon>Nitratifractor</taxon>
    </lineage>
</organism>
<dbReference type="PANTHER" id="PTHR30329">
    <property type="entry name" value="STATOR ELEMENT OF FLAGELLAR MOTOR COMPLEX"/>
    <property type="match status" value="1"/>
</dbReference>
<evidence type="ECO:0000313" key="8">
    <source>
        <dbReference type="EMBL" id="ADV46212.1"/>
    </source>
</evidence>
<dbReference type="InterPro" id="IPR050330">
    <property type="entry name" value="Bact_OuterMem_StrucFunc"/>
</dbReference>
<dbReference type="eggNOG" id="COG2885">
    <property type="taxonomic scope" value="Bacteria"/>
</dbReference>